<dbReference type="VEuPathDB" id="FungiDB:PADG_01253"/>
<name>A0A1D2JHZ9_PARBR</name>
<dbReference type="Proteomes" id="UP000242814">
    <property type="component" value="Unassembled WGS sequence"/>
</dbReference>
<evidence type="ECO:0000256" key="1">
    <source>
        <dbReference type="SAM" id="MobiDB-lite"/>
    </source>
</evidence>
<accession>A0A1D2JHZ9</accession>
<proteinExistence type="predicted"/>
<protein>
    <submittedName>
        <fullName evidence="2">Uncharacterized protein</fullName>
    </submittedName>
</protein>
<gene>
    <name evidence="2" type="ORF">ACO22_02739</name>
</gene>
<comment type="caution">
    <text evidence="2">The sequence shown here is derived from an EMBL/GenBank/DDBJ whole genome shotgun (WGS) entry which is preliminary data.</text>
</comment>
<sequence>MSFLGSFCCFFPTRRQLPYSPTLHRQPYDPQAGFRHSRGAGGDVDAPGIDEPYLSMAPLPRYTPLPMRLHEKTLAFQHQHSDFPRFEKNPNEFERGLASSHFDDLSDASSVVSVPSSFGNTSTATTETPPPPYSPNSSRDPSRRSMSISVSTQGTGFTNASLESSDPQSLDIQLPLPPPSAIYRSHTADQFPETSREGYRRSLDEQINRLRDLFVSRITRRTYLPISNDVRSGVKLNPVEGTLSSMRI</sequence>
<dbReference type="AlphaFoldDB" id="A0A1D2JHZ9"/>
<organism evidence="2 3">
    <name type="scientific">Paracoccidioides brasiliensis</name>
    <dbReference type="NCBI Taxonomy" id="121759"/>
    <lineage>
        <taxon>Eukaryota</taxon>
        <taxon>Fungi</taxon>
        <taxon>Dikarya</taxon>
        <taxon>Ascomycota</taxon>
        <taxon>Pezizomycotina</taxon>
        <taxon>Eurotiomycetes</taxon>
        <taxon>Eurotiomycetidae</taxon>
        <taxon>Onygenales</taxon>
        <taxon>Ajellomycetaceae</taxon>
        <taxon>Paracoccidioides</taxon>
    </lineage>
</organism>
<reference evidence="2 3" key="1">
    <citation type="submission" date="2016-06" db="EMBL/GenBank/DDBJ databases">
        <authorList>
            <person name="Kjaerup R.B."/>
            <person name="Dalgaard T.S."/>
            <person name="Juul-Madsen H.R."/>
        </authorList>
    </citation>
    <scope>NUCLEOTIDE SEQUENCE [LARGE SCALE GENOMIC DNA]</scope>
    <source>
        <strain evidence="2 3">Pb300</strain>
    </source>
</reference>
<evidence type="ECO:0000313" key="2">
    <source>
        <dbReference type="EMBL" id="ODH36727.1"/>
    </source>
</evidence>
<feature type="compositionally biased region" description="Polar residues" evidence="1">
    <location>
        <begin position="150"/>
        <end position="171"/>
    </location>
</feature>
<feature type="compositionally biased region" description="Low complexity" evidence="1">
    <location>
        <begin position="135"/>
        <end position="149"/>
    </location>
</feature>
<feature type="region of interest" description="Disordered" evidence="1">
    <location>
        <begin position="110"/>
        <end position="178"/>
    </location>
</feature>
<feature type="compositionally biased region" description="Low complexity" evidence="1">
    <location>
        <begin position="110"/>
        <end position="127"/>
    </location>
</feature>
<dbReference type="EMBL" id="LZYO01000087">
    <property type="protein sequence ID" value="ODH36727.1"/>
    <property type="molecule type" value="Genomic_DNA"/>
</dbReference>
<evidence type="ECO:0000313" key="3">
    <source>
        <dbReference type="Proteomes" id="UP000242814"/>
    </source>
</evidence>
<dbReference type="VEuPathDB" id="FungiDB:PABG_02761"/>